<proteinExistence type="predicted"/>
<feature type="signal peptide" evidence="1">
    <location>
        <begin position="1"/>
        <end position="19"/>
    </location>
</feature>
<evidence type="ECO:0000256" key="1">
    <source>
        <dbReference type="SAM" id="SignalP"/>
    </source>
</evidence>
<gene>
    <name evidence="2" type="ORF">ABDJ85_03985</name>
</gene>
<organism evidence="2 3">
    <name type="scientific">Roseateles paludis</name>
    <dbReference type="NCBI Taxonomy" id="3145238"/>
    <lineage>
        <taxon>Bacteria</taxon>
        <taxon>Pseudomonadati</taxon>
        <taxon>Pseudomonadota</taxon>
        <taxon>Betaproteobacteria</taxon>
        <taxon>Burkholderiales</taxon>
        <taxon>Sphaerotilaceae</taxon>
        <taxon>Roseateles</taxon>
    </lineage>
</organism>
<feature type="chain" id="PRO_5045885369" evidence="1">
    <location>
        <begin position="20"/>
        <end position="293"/>
    </location>
</feature>
<reference evidence="2 3" key="1">
    <citation type="submission" date="2024-05" db="EMBL/GenBank/DDBJ databases">
        <title>Roseateles sp. DJS-2-20 16S ribosomal RNA gene Genome sequencing and assembly.</title>
        <authorList>
            <person name="Woo H."/>
        </authorList>
    </citation>
    <scope>NUCLEOTIDE SEQUENCE [LARGE SCALE GENOMIC DNA]</scope>
    <source>
        <strain evidence="2 3">DJS-2-20</strain>
    </source>
</reference>
<dbReference type="EMBL" id="JBDPZD010000001">
    <property type="protein sequence ID" value="MEO3690614.1"/>
    <property type="molecule type" value="Genomic_DNA"/>
</dbReference>
<dbReference type="InterPro" id="IPR014547">
    <property type="entry name" value="UCP028477"/>
</dbReference>
<sequence length="293" mass="31517">MKRWFVAALLATVALSAQAGVLRTCDAPPRSSPAEQDRLLQLAAAIKARLAQSPAAAALVSRTGTDLSRLGLRYSHAGIALREGLGSPWAVRQLFYACEASEGRLFDQGLAGFVLGADDVQTAFVSVLLLPPEAAEPLARATLDRDLALQLLESRYSANAYAFSTRYQNCNQWVAELLAASFNGARDRAAAQAWLREAGYAPEPVQVESAWVWLAGSFVPHLHFDDHPPEAIAERRVQTSLPDRLEAFALARWPQAQRLEFCVGPEGVVMREGGAPLGADCRAAPGDQLTPGS</sequence>
<keyword evidence="3" id="KW-1185">Reference proteome</keyword>
<keyword evidence="1" id="KW-0732">Signal</keyword>
<protein>
    <submittedName>
        <fullName evidence="2">DUF2145 domain-containing protein</fullName>
    </submittedName>
</protein>
<comment type="caution">
    <text evidence="2">The sequence shown here is derived from an EMBL/GenBank/DDBJ whole genome shotgun (WGS) entry which is preliminary data.</text>
</comment>
<dbReference type="Pfam" id="PF09916">
    <property type="entry name" value="DUF2145"/>
    <property type="match status" value="1"/>
</dbReference>
<dbReference type="PIRSF" id="PIRSF028477">
    <property type="entry name" value="UCP028477"/>
    <property type="match status" value="1"/>
</dbReference>
<dbReference type="Proteomes" id="UP001495147">
    <property type="component" value="Unassembled WGS sequence"/>
</dbReference>
<evidence type="ECO:0000313" key="2">
    <source>
        <dbReference type="EMBL" id="MEO3690614.1"/>
    </source>
</evidence>
<dbReference type="RefSeq" id="WP_347703438.1">
    <property type="nucleotide sequence ID" value="NZ_JBDPZD010000001.1"/>
</dbReference>
<name>A0ABV0FXG0_9BURK</name>
<evidence type="ECO:0000313" key="3">
    <source>
        <dbReference type="Proteomes" id="UP001495147"/>
    </source>
</evidence>
<accession>A0ABV0FXG0</accession>